<dbReference type="InterPro" id="IPR002942">
    <property type="entry name" value="S4_RNA-bd"/>
</dbReference>
<dbReference type="InterPro" id="IPR036986">
    <property type="entry name" value="S4_RNA-bd_sf"/>
</dbReference>
<dbReference type="InterPro" id="IPR018496">
    <property type="entry name" value="PsdUridine_synth_RsuA/RluB_CS"/>
</dbReference>
<evidence type="ECO:0000259" key="5">
    <source>
        <dbReference type="SMART" id="SM00363"/>
    </source>
</evidence>
<dbReference type="InterPro" id="IPR020103">
    <property type="entry name" value="PsdUridine_synth_cat_dom_sf"/>
</dbReference>
<dbReference type="Pfam" id="PF00849">
    <property type="entry name" value="PseudoU_synth_2"/>
    <property type="match status" value="1"/>
</dbReference>
<evidence type="ECO:0000256" key="2">
    <source>
        <dbReference type="ARBA" id="ARBA00023235"/>
    </source>
</evidence>
<dbReference type="InterPro" id="IPR050343">
    <property type="entry name" value="RsuA_PseudoU_synthase"/>
</dbReference>
<evidence type="ECO:0000256" key="3">
    <source>
        <dbReference type="PROSITE-ProRule" id="PRU00182"/>
    </source>
</evidence>
<accession>A0AAE3E2A3</accession>
<dbReference type="PROSITE" id="PS01149">
    <property type="entry name" value="PSI_RSU"/>
    <property type="match status" value="1"/>
</dbReference>
<keyword evidence="7" id="KW-1185">Reference proteome</keyword>
<dbReference type="GO" id="GO:0120159">
    <property type="term" value="F:rRNA pseudouridine synthase activity"/>
    <property type="evidence" value="ECO:0007669"/>
    <property type="project" value="UniProtKB-ARBA"/>
</dbReference>
<sequence length="236" mass="26558">MEETVRLNKFLSEKGICSRREADRLVDEGKVMVNGVCAVMGQKVSSADEIVVDGKKVSTKQVKPVLIAVNKPAGIVCTTARFEGEKNIVDMVKYPTRIYPIGRLDKESEGLILMTNLGDLANEISKASNSHEKEYVVTVNNQVTESFLDKMRRGMHLEELNADTMPCVCTKTGNREFHIILKQGLNRQIRRMCAACGYRVETLKRIRIMNIHLGNIPQGNFRNVTDAEFDKLIKDL</sequence>
<dbReference type="GO" id="GO:0003723">
    <property type="term" value="F:RNA binding"/>
    <property type="evidence" value="ECO:0007669"/>
    <property type="project" value="UniProtKB-KW"/>
</dbReference>
<dbReference type="Gene3D" id="3.30.70.580">
    <property type="entry name" value="Pseudouridine synthase I, catalytic domain, N-terminal subdomain"/>
    <property type="match status" value="1"/>
</dbReference>
<dbReference type="FunFam" id="3.10.290.10:FF:000003">
    <property type="entry name" value="Pseudouridine synthase"/>
    <property type="match status" value="1"/>
</dbReference>
<dbReference type="InterPro" id="IPR042092">
    <property type="entry name" value="PsdUridine_s_RsuA/RluB/E/F_cat"/>
</dbReference>
<gene>
    <name evidence="6" type="ORF">LKD48_01880</name>
</gene>
<organism evidence="6 7">
    <name type="scientific">Anthropogastromicrobium aceti</name>
    <dbReference type="NCBI Taxonomy" id="2981768"/>
    <lineage>
        <taxon>Bacteria</taxon>
        <taxon>Bacillati</taxon>
        <taxon>Bacillota</taxon>
        <taxon>Clostridia</taxon>
        <taxon>Lachnospirales</taxon>
        <taxon>Lachnospiraceae</taxon>
        <taxon>Anthropogastromicrobium</taxon>
    </lineage>
</organism>
<dbReference type="PANTHER" id="PTHR47683:SF2">
    <property type="entry name" value="RNA-BINDING S4 DOMAIN-CONTAINING PROTEIN"/>
    <property type="match status" value="1"/>
</dbReference>
<dbReference type="PANTHER" id="PTHR47683">
    <property type="entry name" value="PSEUDOURIDINE SYNTHASE FAMILY PROTEIN-RELATED"/>
    <property type="match status" value="1"/>
</dbReference>
<dbReference type="CDD" id="cd00165">
    <property type="entry name" value="S4"/>
    <property type="match status" value="1"/>
</dbReference>
<dbReference type="Pfam" id="PF01479">
    <property type="entry name" value="S4"/>
    <property type="match status" value="1"/>
</dbReference>
<dbReference type="EMBL" id="JAJEQN010000003">
    <property type="protein sequence ID" value="MCC2220399.1"/>
    <property type="molecule type" value="Genomic_DNA"/>
</dbReference>
<evidence type="ECO:0000313" key="7">
    <source>
        <dbReference type="Proteomes" id="UP001198200"/>
    </source>
</evidence>
<dbReference type="Gene3D" id="3.30.70.1560">
    <property type="entry name" value="Alpha-L RNA-binding motif"/>
    <property type="match status" value="1"/>
</dbReference>
<evidence type="ECO:0000313" key="6">
    <source>
        <dbReference type="EMBL" id="MCC2220399.1"/>
    </source>
</evidence>
<dbReference type="InterPro" id="IPR006145">
    <property type="entry name" value="PsdUridine_synth_RsuA/RluA"/>
</dbReference>
<evidence type="ECO:0000256" key="4">
    <source>
        <dbReference type="RuleBase" id="RU003887"/>
    </source>
</evidence>
<feature type="domain" description="RNA-binding S4" evidence="5">
    <location>
        <begin position="5"/>
        <end position="67"/>
    </location>
</feature>
<dbReference type="NCBIfam" id="TIGR00093">
    <property type="entry name" value="pseudouridine synthase"/>
    <property type="match status" value="1"/>
</dbReference>
<dbReference type="GO" id="GO:0000455">
    <property type="term" value="P:enzyme-directed rRNA pseudouridine synthesis"/>
    <property type="evidence" value="ECO:0007669"/>
    <property type="project" value="UniProtKB-ARBA"/>
</dbReference>
<protein>
    <recommendedName>
        <fullName evidence="4">Pseudouridine synthase</fullName>
        <ecNumber evidence="4">5.4.99.-</ecNumber>
    </recommendedName>
</protein>
<dbReference type="SUPFAM" id="SSF55174">
    <property type="entry name" value="Alpha-L RNA-binding motif"/>
    <property type="match status" value="1"/>
</dbReference>
<proteinExistence type="inferred from homology"/>
<evidence type="ECO:0000256" key="1">
    <source>
        <dbReference type="ARBA" id="ARBA00008348"/>
    </source>
</evidence>
<dbReference type="Gene3D" id="3.10.290.10">
    <property type="entry name" value="RNA-binding S4 domain"/>
    <property type="match status" value="1"/>
</dbReference>
<dbReference type="Proteomes" id="UP001198200">
    <property type="component" value="Unassembled WGS sequence"/>
</dbReference>
<dbReference type="PROSITE" id="PS50889">
    <property type="entry name" value="S4"/>
    <property type="match status" value="1"/>
</dbReference>
<dbReference type="EC" id="5.4.99.-" evidence="4"/>
<dbReference type="AlphaFoldDB" id="A0AAE3E2A3"/>
<keyword evidence="2 4" id="KW-0413">Isomerase</keyword>
<dbReference type="InterPro" id="IPR020094">
    <property type="entry name" value="TruA/RsuA/RluB/E/F_N"/>
</dbReference>
<dbReference type="SMART" id="SM00363">
    <property type="entry name" value="S4"/>
    <property type="match status" value="1"/>
</dbReference>
<dbReference type="SUPFAM" id="SSF55120">
    <property type="entry name" value="Pseudouridine synthase"/>
    <property type="match status" value="1"/>
</dbReference>
<comment type="similarity">
    <text evidence="1 4">Belongs to the pseudouridine synthase RsuA family.</text>
</comment>
<dbReference type="RefSeq" id="WP_308731001.1">
    <property type="nucleotide sequence ID" value="NZ_JAJEQN010000003.1"/>
</dbReference>
<dbReference type="InterPro" id="IPR000748">
    <property type="entry name" value="PsdUridine_synth_RsuA/RluB/E/F"/>
</dbReference>
<name>A0AAE3E2A3_9FIRM</name>
<reference evidence="6 7" key="1">
    <citation type="submission" date="2021-10" db="EMBL/GenBank/DDBJ databases">
        <title>Anaerobic single-cell dispensing facilitates the cultivation of human gut bacteria.</title>
        <authorList>
            <person name="Afrizal A."/>
        </authorList>
    </citation>
    <scope>NUCLEOTIDE SEQUENCE [LARGE SCALE GENOMIC DNA]</scope>
    <source>
        <strain evidence="6 7">CLA-AA-H224</strain>
    </source>
</reference>
<comment type="caution">
    <text evidence="6">The sequence shown here is derived from an EMBL/GenBank/DDBJ whole genome shotgun (WGS) entry which is preliminary data.</text>
</comment>
<keyword evidence="3" id="KW-0694">RNA-binding</keyword>